<gene>
    <name evidence="5" type="ORF">BZK42_05255</name>
</gene>
<dbReference type="InterPro" id="IPR011010">
    <property type="entry name" value="DNA_brk_join_enz"/>
</dbReference>
<sequence>MNKLNYELKNLCKRNHDGAFVTQKNRHNGLQLMADQLQSVGFHTRVMSVHDLKGRHVNRLVSLWKQQALSDATMKNRLAMLRWWAEKIGNPGAVKTSEEYGIGRRHLVTNESKAETLAGKDLSTISPWVALSLRLQEAFGLRREESMKFRVSWALKGQSPDSVSAISLKPSWTKGGRPRSIPVLTQEQRQLLAEVRQLTGSGSLIPPDRSYREHLRVFERETASVGTGHTHGLRHAYAQRRYEELSGRKPPVLGGDSRRTMRREERRKDDGIRRRISEELGHSRISVTSIYIGN</sequence>
<dbReference type="InterPro" id="IPR024457">
    <property type="entry name" value="Putative_integrase_N"/>
</dbReference>
<feature type="compositionally biased region" description="Basic and acidic residues" evidence="2">
    <location>
        <begin position="256"/>
        <end position="270"/>
    </location>
</feature>
<dbReference type="GO" id="GO:0015074">
    <property type="term" value="P:DNA integration"/>
    <property type="evidence" value="ECO:0007669"/>
    <property type="project" value="InterPro"/>
</dbReference>
<feature type="domain" description="Putative integrase N-terminal" evidence="3">
    <location>
        <begin position="1"/>
        <end position="84"/>
    </location>
</feature>
<evidence type="ECO:0000259" key="4">
    <source>
        <dbReference type="Pfam" id="PF12835"/>
    </source>
</evidence>
<dbReference type="AlphaFoldDB" id="A0A1V8P2L7"/>
<proteinExistence type="predicted"/>
<protein>
    <recommendedName>
        <fullName evidence="7">Integrase</fullName>
    </recommendedName>
</protein>
<keyword evidence="1" id="KW-0233">DNA recombination</keyword>
<dbReference type="Proteomes" id="UP000192573">
    <property type="component" value="Unassembled WGS sequence"/>
</dbReference>
<reference evidence="5 6" key="1">
    <citation type="submission" date="2017-03" db="EMBL/GenBank/DDBJ databases">
        <authorList>
            <person name="Afonso C.L."/>
            <person name="Miller P.J."/>
            <person name="Scott M.A."/>
            <person name="Spackman E."/>
            <person name="Goraichik I."/>
            <person name="Dimitrov K.M."/>
            <person name="Suarez D.L."/>
            <person name="Swayne D.E."/>
        </authorList>
    </citation>
    <scope>NUCLEOTIDE SEQUENCE [LARGE SCALE GENOMIC DNA]</scope>
    <source>
        <strain evidence="5 6">ATCC 51113</strain>
    </source>
</reference>
<organism evidence="5 6">
    <name type="scientific">Citrobacter braakii</name>
    <dbReference type="NCBI Taxonomy" id="57706"/>
    <lineage>
        <taxon>Bacteria</taxon>
        <taxon>Pseudomonadati</taxon>
        <taxon>Pseudomonadota</taxon>
        <taxon>Gammaproteobacteria</taxon>
        <taxon>Enterobacterales</taxon>
        <taxon>Enterobacteriaceae</taxon>
        <taxon>Citrobacter</taxon>
        <taxon>Citrobacter freundii complex</taxon>
    </lineage>
</organism>
<dbReference type="GO" id="GO:0006310">
    <property type="term" value="P:DNA recombination"/>
    <property type="evidence" value="ECO:0007669"/>
    <property type="project" value="UniProtKB-KW"/>
</dbReference>
<feature type="region of interest" description="Disordered" evidence="2">
    <location>
        <begin position="245"/>
        <end position="270"/>
    </location>
</feature>
<feature type="domain" description="Integrase catalytic" evidence="4">
    <location>
        <begin position="125"/>
        <end position="239"/>
    </location>
</feature>
<evidence type="ECO:0000256" key="2">
    <source>
        <dbReference type="SAM" id="MobiDB-lite"/>
    </source>
</evidence>
<dbReference type="Pfam" id="PF12834">
    <property type="entry name" value="Phage_int_SAM_2"/>
    <property type="match status" value="1"/>
</dbReference>
<accession>A0A1V8P2L7</accession>
<dbReference type="Pfam" id="PF12835">
    <property type="entry name" value="Integrase_1"/>
    <property type="match status" value="1"/>
</dbReference>
<evidence type="ECO:0000313" key="5">
    <source>
        <dbReference type="EMBL" id="OQM42948.1"/>
    </source>
</evidence>
<evidence type="ECO:0000259" key="3">
    <source>
        <dbReference type="Pfam" id="PF12834"/>
    </source>
</evidence>
<evidence type="ECO:0000256" key="1">
    <source>
        <dbReference type="ARBA" id="ARBA00023172"/>
    </source>
</evidence>
<evidence type="ECO:0008006" key="7">
    <source>
        <dbReference type="Google" id="ProtNLM"/>
    </source>
</evidence>
<evidence type="ECO:0000313" key="6">
    <source>
        <dbReference type="Proteomes" id="UP000192573"/>
    </source>
</evidence>
<dbReference type="Gene3D" id="1.10.443.10">
    <property type="entry name" value="Intergrase catalytic core"/>
    <property type="match status" value="1"/>
</dbReference>
<dbReference type="InterPro" id="IPR024456">
    <property type="entry name" value="Integrase_catalytic_putative"/>
</dbReference>
<dbReference type="RefSeq" id="WP_080858861.1">
    <property type="nucleotide sequence ID" value="NZ_CP077405.1"/>
</dbReference>
<dbReference type="EMBL" id="NAEW01000002">
    <property type="protein sequence ID" value="OQM42948.1"/>
    <property type="molecule type" value="Genomic_DNA"/>
</dbReference>
<comment type="caution">
    <text evidence="5">The sequence shown here is derived from an EMBL/GenBank/DDBJ whole genome shotgun (WGS) entry which is preliminary data.</text>
</comment>
<dbReference type="SUPFAM" id="SSF56349">
    <property type="entry name" value="DNA breaking-rejoining enzymes"/>
    <property type="match status" value="1"/>
</dbReference>
<dbReference type="GO" id="GO:0003677">
    <property type="term" value="F:DNA binding"/>
    <property type="evidence" value="ECO:0007669"/>
    <property type="project" value="InterPro"/>
</dbReference>
<name>A0A1V8P2L7_CITBR</name>
<dbReference type="InterPro" id="IPR013762">
    <property type="entry name" value="Integrase-like_cat_sf"/>
</dbReference>